<dbReference type="Gene3D" id="3.30.70.370">
    <property type="match status" value="1"/>
</dbReference>
<dbReference type="SUPFAM" id="SSF53098">
    <property type="entry name" value="Ribonuclease H-like"/>
    <property type="match status" value="1"/>
</dbReference>
<name>A0A240F7E4_9VIRU</name>
<dbReference type="Gene3D" id="1.10.150.20">
    <property type="entry name" value="5' to 3' exonuclease, C-terminal subdomain"/>
    <property type="match status" value="1"/>
</dbReference>
<evidence type="ECO:0000256" key="2">
    <source>
        <dbReference type="ARBA" id="ARBA00012417"/>
    </source>
</evidence>
<dbReference type="InterPro" id="IPR002562">
    <property type="entry name" value="3'-5'_exonuclease_dom"/>
</dbReference>
<dbReference type="GO" id="GO:0003887">
    <property type="term" value="F:DNA-directed DNA polymerase activity"/>
    <property type="evidence" value="ECO:0007669"/>
    <property type="project" value="UniProtKB-KW"/>
</dbReference>
<dbReference type="InterPro" id="IPR001098">
    <property type="entry name" value="DNA-dir_DNA_pol_A_palm_dom"/>
</dbReference>
<dbReference type="Pfam" id="PF01612">
    <property type="entry name" value="DNA_pol_A_exo1"/>
    <property type="match status" value="1"/>
</dbReference>
<sequence length="777" mass="88481">MVIEKKYYKVDSKDLVKLLFQHIEESEIIAFDTETDSLNVRKGKIVGFSVSGDEGMGFYMPTMMWDAEKESLEEVEIEGIGCHSLAKKLMTMLIGKKLVMHNASFDTRFVKNFYGVDLLPSLWVDTALLVHTVKEEGAFGYGNPFGLKSIAIMIQEEIGLNVQEAANQEQLELKASIKENGGGVTKDNFEIYKADIDILAKYAAADTDLTLRILNHFLPVLKGEGLEEFFFEDEVMPLYREVTIPMEEMGIALDIELMEKTRQDIMADQEIYRGLVFEELMKLPKVKEWIIDTSLKEFPPSPKGKWATTLVELYGLPLPKTARGYSLKQSSVEQLEAHPVREYLLSGDLSHLKEDVVVRVSMKLWKDANDGEWINIQSKKQMGEITFQYLGEKSKSKTGKGTDKFDDDVIQALSDKYEWCKNLRIYNKLLKIKSTYIDRFYDAQEDGRFYPYFKQNGTVSGRYGSDLQQLPKPKEDGEAAPIIVKYGNMIRAFFITDPGYLLIDNDFESLEPHIFASISNDEALQEIFNQGHDFYSTVAIRTEKLNEQTDKYPNGVSADKKAPNFLKKLDAPKRNTAKAYSLGVAYGMSPYALAMSLGVSQEEGKRLHEGYMQGFPGVANWVEESRRKFKAQGYIKNQVGRIRHLERGKAVYDAFQERIMDWKFRKDLAKEIGSENVQKLYGDYRNALNNCLNFQIQSLAASVVNRAALAINREFKKRGWDGQVIAQIHDQLIIKVKEELAHEAAEVVKYIMENTTNLPGVTLKAPPEIAKNFRDGH</sequence>
<feature type="domain" description="DNA-directed DNA polymerase family A palm" evidence="9">
    <location>
        <begin position="487"/>
        <end position="740"/>
    </location>
</feature>
<dbReference type="InterPro" id="IPR043502">
    <property type="entry name" value="DNA/RNA_pol_sf"/>
</dbReference>
<evidence type="ECO:0000313" key="10">
    <source>
        <dbReference type="EMBL" id="AQM32719.1"/>
    </source>
</evidence>
<dbReference type="GO" id="GO:0003677">
    <property type="term" value="F:DNA binding"/>
    <property type="evidence" value="ECO:0007669"/>
    <property type="project" value="UniProtKB-KW"/>
</dbReference>
<evidence type="ECO:0000259" key="9">
    <source>
        <dbReference type="SMART" id="SM00482"/>
    </source>
</evidence>
<proteinExistence type="inferred from homology"/>
<reference evidence="10" key="1">
    <citation type="journal article" date="2017" name="ISME J.">
        <title>Novel chaperonins are prevalent in the virioplankton and demonstrate links to viral biology and ecology.</title>
        <authorList>
            <person name="Marine R.L."/>
            <person name="Nasko D.J."/>
            <person name="Wray J."/>
            <person name="Polson S.W."/>
            <person name="Wommack K.E."/>
        </authorList>
    </citation>
    <scope>NUCLEOTIDE SEQUENCE</scope>
</reference>
<keyword evidence="5" id="KW-0235">DNA replication</keyword>
<dbReference type="InterPro" id="IPR002298">
    <property type="entry name" value="DNA_polymerase_A"/>
</dbReference>
<comment type="similarity">
    <text evidence="1">Belongs to the DNA polymerase type-A family.</text>
</comment>
<dbReference type="GO" id="GO:0008408">
    <property type="term" value="F:3'-5' exonuclease activity"/>
    <property type="evidence" value="ECO:0007669"/>
    <property type="project" value="InterPro"/>
</dbReference>
<keyword evidence="6" id="KW-0239">DNA-directed DNA polymerase</keyword>
<evidence type="ECO:0000256" key="6">
    <source>
        <dbReference type="ARBA" id="ARBA00022932"/>
    </source>
</evidence>
<keyword evidence="7" id="KW-0238">DNA-binding</keyword>
<accession>A0A240F7E4</accession>
<dbReference type="Gene3D" id="3.30.420.10">
    <property type="entry name" value="Ribonuclease H-like superfamily/Ribonuclease H"/>
    <property type="match status" value="1"/>
</dbReference>
<dbReference type="Pfam" id="PF00476">
    <property type="entry name" value="DNA_pol_A"/>
    <property type="match status" value="1"/>
</dbReference>
<comment type="catalytic activity">
    <reaction evidence="8">
        <text>DNA(n) + a 2'-deoxyribonucleoside 5'-triphosphate = DNA(n+1) + diphosphate</text>
        <dbReference type="Rhea" id="RHEA:22508"/>
        <dbReference type="Rhea" id="RHEA-COMP:17339"/>
        <dbReference type="Rhea" id="RHEA-COMP:17340"/>
        <dbReference type="ChEBI" id="CHEBI:33019"/>
        <dbReference type="ChEBI" id="CHEBI:61560"/>
        <dbReference type="ChEBI" id="CHEBI:173112"/>
        <dbReference type="EC" id="2.7.7.7"/>
    </reaction>
</comment>
<dbReference type="PANTHER" id="PTHR10133">
    <property type="entry name" value="DNA POLYMERASE I"/>
    <property type="match status" value="1"/>
</dbReference>
<gene>
    <name evidence="10" type="primary">POLA</name>
</gene>
<dbReference type="InterPro" id="IPR012337">
    <property type="entry name" value="RNaseH-like_sf"/>
</dbReference>
<dbReference type="EC" id="2.7.7.7" evidence="2"/>
<dbReference type="Gene3D" id="1.20.1060.10">
    <property type="entry name" value="Taq DNA Polymerase, Chain T, domain 4"/>
    <property type="match status" value="1"/>
</dbReference>
<dbReference type="GO" id="GO:0006302">
    <property type="term" value="P:double-strand break repair"/>
    <property type="evidence" value="ECO:0007669"/>
    <property type="project" value="TreeGrafter"/>
</dbReference>
<dbReference type="InterPro" id="IPR019760">
    <property type="entry name" value="DNA-dir_DNA_pol_A_CS"/>
</dbReference>
<dbReference type="PANTHER" id="PTHR10133:SF27">
    <property type="entry name" value="DNA POLYMERASE NU"/>
    <property type="match status" value="1"/>
</dbReference>
<dbReference type="SUPFAM" id="SSF56672">
    <property type="entry name" value="DNA/RNA polymerases"/>
    <property type="match status" value="1"/>
</dbReference>
<dbReference type="GO" id="GO:0006261">
    <property type="term" value="P:DNA-templated DNA replication"/>
    <property type="evidence" value="ECO:0007669"/>
    <property type="project" value="InterPro"/>
</dbReference>
<organism evidence="10">
    <name type="scientific">uncultured virus</name>
    <dbReference type="NCBI Taxonomy" id="340016"/>
    <lineage>
        <taxon>Viruses</taxon>
        <taxon>environmental samples</taxon>
    </lineage>
</organism>
<dbReference type="SMART" id="SM00482">
    <property type="entry name" value="POLAc"/>
    <property type="match status" value="1"/>
</dbReference>
<protein>
    <recommendedName>
        <fullName evidence="2">DNA-directed DNA polymerase</fullName>
        <ecNumber evidence="2">2.7.7.7</ecNumber>
    </recommendedName>
</protein>
<evidence type="ECO:0000256" key="1">
    <source>
        <dbReference type="ARBA" id="ARBA00007705"/>
    </source>
</evidence>
<evidence type="ECO:0000256" key="4">
    <source>
        <dbReference type="ARBA" id="ARBA00022695"/>
    </source>
</evidence>
<evidence type="ECO:0000256" key="5">
    <source>
        <dbReference type="ARBA" id="ARBA00022705"/>
    </source>
</evidence>
<dbReference type="EMBL" id="KU595553">
    <property type="protein sequence ID" value="AQM32719.1"/>
    <property type="molecule type" value="Genomic_DNA"/>
</dbReference>
<keyword evidence="4" id="KW-0548">Nucleotidyltransferase</keyword>
<dbReference type="PROSITE" id="PS00447">
    <property type="entry name" value="DNA_POLYMERASE_A"/>
    <property type="match status" value="1"/>
</dbReference>
<dbReference type="InterPro" id="IPR036397">
    <property type="entry name" value="RNaseH_sf"/>
</dbReference>
<evidence type="ECO:0000256" key="7">
    <source>
        <dbReference type="ARBA" id="ARBA00023125"/>
    </source>
</evidence>
<keyword evidence="3" id="KW-0808">Transferase</keyword>
<evidence type="ECO:0000256" key="8">
    <source>
        <dbReference type="ARBA" id="ARBA00049244"/>
    </source>
</evidence>
<evidence type="ECO:0000256" key="3">
    <source>
        <dbReference type="ARBA" id="ARBA00022679"/>
    </source>
</evidence>